<evidence type="ECO:0000256" key="2">
    <source>
        <dbReference type="SAM" id="SignalP"/>
    </source>
</evidence>
<gene>
    <name evidence="3" type="ORF">D3H65_28435</name>
</gene>
<keyword evidence="4" id="KW-1185">Reference proteome</keyword>
<sequence length="430" mass="48489">MKYLVLPLTAALCLLGFGAGAQQEQERLDLPGDNLNLYAVLKLFQASPTLEDFEKSLNDESNNINNLDLNGDNETDYIEVVDNVEGNVHNITLKVAVSKDEDQDVAVIVVEKDKDGQATIQVIGDEDLYGKDYIIEPNYDSDGNAVGGTPNPGYSGSQSTASARADNSNVTVQYTTTYEVATWPVVLFMFRPAYVVWRSPWYWGYHPPYWRPWRPIYWHQYYTYHYYWDYYYFGHYRRWPHYRVPGWRASYYGGNSFRRSAPLVQVRVQRGDYRNTYSRPDLAKQGSAMFKRDHPKAPSVHNRPPNFDKGGRPVRPVVTRPAVTRPTRPGGSTNPGTTRPVTRPTNPGTRPVTRPTNPSTRPVTKPVNPGTQPVTRPTNPSTRPVTRPTIRPSQPSTRPATRPSVQPATRPATRPSQPGTRPAVRPASGQ</sequence>
<keyword evidence="2" id="KW-0732">Signal</keyword>
<feature type="signal peptide" evidence="2">
    <location>
        <begin position="1"/>
        <end position="21"/>
    </location>
</feature>
<reference evidence="3 4" key="1">
    <citation type="submission" date="2018-09" db="EMBL/GenBank/DDBJ databases">
        <title>Genome sequencing of strain 6GH32-13.</title>
        <authorList>
            <person name="Weon H.-Y."/>
            <person name="Heo J."/>
            <person name="Kwon S.-W."/>
        </authorList>
    </citation>
    <scope>NUCLEOTIDE SEQUENCE [LARGE SCALE GENOMIC DNA]</scope>
    <source>
        <strain evidence="3 4">5GH32-13</strain>
    </source>
</reference>
<evidence type="ECO:0008006" key="5">
    <source>
        <dbReference type="Google" id="ProtNLM"/>
    </source>
</evidence>
<name>A0A3B7MWS7_9BACT</name>
<dbReference type="AlphaFoldDB" id="A0A3B7MWS7"/>
<feature type="compositionally biased region" description="Low complexity" evidence="1">
    <location>
        <begin position="313"/>
        <end position="331"/>
    </location>
</feature>
<proteinExistence type="predicted"/>
<feature type="compositionally biased region" description="Polar residues" evidence="1">
    <location>
        <begin position="332"/>
        <end position="362"/>
    </location>
</feature>
<accession>A0A3B7MWS7</accession>
<evidence type="ECO:0000313" key="4">
    <source>
        <dbReference type="Proteomes" id="UP000263900"/>
    </source>
</evidence>
<feature type="compositionally biased region" description="Polar residues" evidence="1">
    <location>
        <begin position="369"/>
        <end position="384"/>
    </location>
</feature>
<feature type="chain" id="PRO_5017615393" description="DUF3300 domain-containing protein" evidence="2">
    <location>
        <begin position="22"/>
        <end position="430"/>
    </location>
</feature>
<dbReference type="EMBL" id="CP032157">
    <property type="protein sequence ID" value="AXY77669.1"/>
    <property type="molecule type" value="Genomic_DNA"/>
</dbReference>
<dbReference type="PRINTS" id="PR01217">
    <property type="entry name" value="PRICHEXTENSN"/>
</dbReference>
<organism evidence="3 4">
    <name type="scientific">Paraflavitalea soli</name>
    <dbReference type="NCBI Taxonomy" id="2315862"/>
    <lineage>
        <taxon>Bacteria</taxon>
        <taxon>Pseudomonadati</taxon>
        <taxon>Bacteroidota</taxon>
        <taxon>Chitinophagia</taxon>
        <taxon>Chitinophagales</taxon>
        <taxon>Chitinophagaceae</taxon>
        <taxon>Paraflavitalea</taxon>
    </lineage>
</organism>
<dbReference type="OrthoDB" id="939585at2"/>
<feature type="compositionally biased region" description="Polar residues" evidence="1">
    <location>
        <begin position="152"/>
        <end position="166"/>
    </location>
</feature>
<feature type="compositionally biased region" description="Polar residues" evidence="1">
    <location>
        <begin position="391"/>
        <end position="407"/>
    </location>
</feature>
<dbReference type="KEGG" id="pseg:D3H65_28435"/>
<protein>
    <recommendedName>
        <fullName evidence="5">DUF3300 domain-containing protein</fullName>
    </recommendedName>
</protein>
<dbReference type="RefSeq" id="WP_119053542.1">
    <property type="nucleotide sequence ID" value="NZ_CP032157.1"/>
</dbReference>
<evidence type="ECO:0000256" key="1">
    <source>
        <dbReference type="SAM" id="MobiDB-lite"/>
    </source>
</evidence>
<dbReference type="Proteomes" id="UP000263900">
    <property type="component" value="Chromosome"/>
</dbReference>
<evidence type="ECO:0000313" key="3">
    <source>
        <dbReference type="EMBL" id="AXY77669.1"/>
    </source>
</evidence>
<feature type="region of interest" description="Disordered" evidence="1">
    <location>
        <begin position="275"/>
        <end position="430"/>
    </location>
</feature>
<feature type="region of interest" description="Disordered" evidence="1">
    <location>
        <begin position="141"/>
        <end position="166"/>
    </location>
</feature>